<protein>
    <recommendedName>
        <fullName evidence="3">Glutaredoxin domain-containing protein</fullName>
    </recommendedName>
</protein>
<organism evidence="2">
    <name type="scientific">Craspedostauros australis</name>
    <dbReference type="NCBI Taxonomy" id="1486917"/>
    <lineage>
        <taxon>Eukaryota</taxon>
        <taxon>Sar</taxon>
        <taxon>Stramenopiles</taxon>
        <taxon>Ochrophyta</taxon>
        <taxon>Bacillariophyta</taxon>
        <taxon>Bacillariophyceae</taxon>
        <taxon>Bacillariophycidae</taxon>
        <taxon>Naviculales</taxon>
        <taxon>Naviculaceae</taxon>
        <taxon>Craspedostauros</taxon>
    </lineage>
</organism>
<evidence type="ECO:0000313" key="2">
    <source>
        <dbReference type="EMBL" id="CAD8330818.1"/>
    </source>
</evidence>
<reference evidence="2" key="1">
    <citation type="submission" date="2021-01" db="EMBL/GenBank/DDBJ databases">
        <authorList>
            <person name="Corre E."/>
            <person name="Pelletier E."/>
            <person name="Niang G."/>
            <person name="Scheremetjew M."/>
            <person name="Finn R."/>
            <person name="Kale V."/>
            <person name="Holt S."/>
            <person name="Cochrane G."/>
            <person name="Meng A."/>
            <person name="Brown T."/>
            <person name="Cohen L."/>
        </authorList>
    </citation>
    <scope>NUCLEOTIDE SEQUENCE</scope>
    <source>
        <strain evidence="2">CCMP3328</strain>
    </source>
</reference>
<dbReference type="InterPro" id="IPR036249">
    <property type="entry name" value="Thioredoxin-like_sf"/>
</dbReference>
<dbReference type="SUPFAM" id="SSF52833">
    <property type="entry name" value="Thioredoxin-like"/>
    <property type="match status" value="1"/>
</dbReference>
<sequence>MKQTLISLLALALIPSVTSMAFPNPVIETMATAMAVAKPVFGVEAKLQAAVLGKIAGVDEDQVAADLLAERTANKVLIYTYAISPFSTEAISLLQSTGYEFTQVELGVEWFLLGGENSVKRVLLSQELDSGATSLPKIFIGGQCLGGYAELAAAAKTDELETLLKKSGAKKEGEQPKKLFPFL</sequence>
<dbReference type="Gene3D" id="3.40.30.10">
    <property type="entry name" value="Glutaredoxin"/>
    <property type="match status" value="1"/>
</dbReference>
<feature type="signal peptide" evidence="1">
    <location>
        <begin position="1"/>
        <end position="19"/>
    </location>
</feature>
<dbReference type="EMBL" id="HBEF01004710">
    <property type="protein sequence ID" value="CAD8330818.1"/>
    <property type="molecule type" value="Transcribed_RNA"/>
</dbReference>
<keyword evidence="1" id="KW-0732">Signal</keyword>
<dbReference type="PROSITE" id="PS51354">
    <property type="entry name" value="GLUTAREDOXIN_2"/>
    <property type="match status" value="1"/>
</dbReference>
<gene>
    <name evidence="2" type="ORF">CAUS1442_LOCUS2916</name>
</gene>
<name>A0A7R9WPJ6_9STRA</name>
<dbReference type="AlphaFoldDB" id="A0A7R9WPJ6"/>
<evidence type="ECO:0000256" key="1">
    <source>
        <dbReference type="SAM" id="SignalP"/>
    </source>
</evidence>
<evidence type="ECO:0008006" key="3">
    <source>
        <dbReference type="Google" id="ProtNLM"/>
    </source>
</evidence>
<feature type="chain" id="PRO_5031309214" description="Glutaredoxin domain-containing protein" evidence="1">
    <location>
        <begin position="20"/>
        <end position="183"/>
    </location>
</feature>
<accession>A0A7R9WPJ6</accession>
<proteinExistence type="predicted"/>